<sequence length="24" mass="2670">MITASIKKKLQHAIMSEVTTNVLI</sequence>
<accession>A0A0A8YRR0</accession>
<organism evidence="1">
    <name type="scientific">Arundo donax</name>
    <name type="common">Giant reed</name>
    <name type="synonym">Donax arundinaceus</name>
    <dbReference type="NCBI Taxonomy" id="35708"/>
    <lineage>
        <taxon>Eukaryota</taxon>
        <taxon>Viridiplantae</taxon>
        <taxon>Streptophyta</taxon>
        <taxon>Embryophyta</taxon>
        <taxon>Tracheophyta</taxon>
        <taxon>Spermatophyta</taxon>
        <taxon>Magnoliopsida</taxon>
        <taxon>Liliopsida</taxon>
        <taxon>Poales</taxon>
        <taxon>Poaceae</taxon>
        <taxon>PACMAD clade</taxon>
        <taxon>Arundinoideae</taxon>
        <taxon>Arundineae</taxon>
        <taxon>Arundo</taxon>
    </lineage>
</organism>
<dbReference type="EMBL" id="GBRH01272818">
    <property type="protein sequence ID" value="JAD25077.1"/>
    <property type="molecule type" value="Transcribed_RNA"/>
</dbReference>
<dbReference type="AlphaFoldDB" id="A0A0A8YRR0"/>
<reference evidence="1" key="2">
    <citation type="journal article" date="2015" name="Data Brief">
        <title>Shoot transcriptome of the giant reed, Arundo donax.</title>
        <authorList>
            <person name="Barrero R.A."/>
            <person name="Guerrero F.D."/>
            <person name="Moolhuijzen P."/>
            <person name="Goolsby J.A."/>
            <person name="Tidwell J."/>
            <person name="Bellgard S.E."/>
            <person name="Bellgard M.I."/>
        </authorList>
    </citation>
    <scope>NUCLEOTIDE SEQUENCE</scope>
    <source>
        <tissue evidence="1">Shoot tissue taken approximately 20 cm above the soil surface</tissue>
    </source>
</reference>
<reference evidence="1" key="1">
    <citation type="submission" date="2014-09" db="EMBL/GenBank/DDBJ databases">
        <authorList>
            <person name="Magalhaes I.L.F."/>
            <person name="Oliveira U."/>
            <person name="Santos F.R."/>
            <person name="Vidigal T.H.D.A."/>
            <person name="Brescovit A.D."/>
            <person name="Santos A.J."/>
        </authorList>
    </citation>
    <scope>NUCLEOTIDE SEQUENCE</scope>
    <source>
        <tissue evidence="1">Shoot tissue taken approximately 20 cm above the soil surface</tissue>
    </source>
</reference>
<name>A0A0A8YRR0_ARUDO</name>
<proteinExistence type="predicted"/>
<protein>
    <submittedName>
        <fullName evidence="1">Uncharacterized protein</fullName>
    </submittedName>
</protein>
<evidence type="ECO:0000313" key="1">
    <source>
        <dbReference type="EMBL" id="JAD25077.1"/>
    </source>
</evidence>